<reference evidence="7 8" key="1">
    <citation type="submission" date="2017-09" db="EMBL/GenBank/DDBJ databases">
        <title>Arcobacter canalis sp. nov., a new species isolated from a water canal contaminated with urban sewage.</title>
        <authorList>
            <person name="Perez-Cataluna A."/>
            <person name="Salas-Masso N."/>
            <person name="Figueras M.J."/>
        </authorList>
    </citation>
    <scope>NUCLEOTIDE SEQUENCE [LARGE SCALE GENOMIC DNA]</scope>
    <source>
        <strain evidence="7 8">F98-3</strain>
    </source>
</reference>
<evidence type="ECO:0000256" key="1">
    <source>
        <dbReference type="ARBA" id="ARBA00022485"/>
    </source>
</evidence>
<dbReference type="PANTHER" id="PTHR43687">
    <property type="entry name" value="ADENYLYLSULFATE REDUCTASE, BETA SUBUNIT"/>
    <property type="match status" value="1"/>
</dbReference>
<proteinExistence type="predicted"/>
<dbReference type="GO" id="GO:0047553">
    <property type="term" value="F:2-oxoglutarate synthase activity"/>
    <property type="evidence" value="ECO:0007669"/>
    <property type="project" value="UniProtKB-EC"/>
</dbReference>
<keyword evidence="4" id="KW-0411">Iron-sulfur</keyword>
<dbReference type="Proteomes" id="UP000262712">
    <property type="component" value="Chromosome"/>
</dbReference>
<dbReference type="InterPro" id="IPR017900">
    <property type="entry name" value="4Fe4S_Fe_S_CS"/>
</dbReference>
<protein>
    <submittedName>
        <fullName evidence="6 7">2-oxoglutarate:acceptor oxidoreductase</fullName>
        <ecNumber evidence="6">1.2.7.3</ecNumber>
    </submittedName>
</protein>
<evidence type="ECO:0000313" key="6">
    <source>
        <dbReference type="EMBL" id="AXX92828.1"/>
    </source>
</evidence>
<name>A0A2G1DJJ1_9BACT</name>
<evidence type="ECO:0000313" key="7">
    <source>
        <dbReference type="EMBL" id="PHO18667.1"/>
    </source>
</evidence>
<keyword evidence="2" id="KW-0479">Metal-binding</keyword>
<keyword evidence="8" id="KW-1185">Reference proteome</keyword>
<dbReference type="Proteomes" id="UP000221222">
    <property type="component" value="Unassembled WGS sequence"/>
</dbReference>
<keyword evidence="1" id="KW-0004">4Fe-4S</keyword>
<dbReference type="GO" id="GO:0046872">
    <property type="term" value="F:metal ion binding"/>
    <property type="evidence" value="ECO:0007669"/>
    <property type="project" value="UniProtKB-KW"/>
</dbReference>
<keyword evidence="3" id="KW-0408">Iron</keyword>
<dbReference type="SUPFAM" id="SSF54862">
    <property type="entry name" value="4Fe-4S ferredoxins"/>
    <property type="match status" value="1"/>
</dbReference>
<dbReference type="NCBIfam" id="NF007205">
    <property type="entry name" value="PRK09626.1"/>
    <property type="match status" value="1"/>
</dbReference>
<dbReference type="EMBL" id="CP032098">
    <property type="protein sequence ID" value="AXX92828.1"/>
    <property type="molecule type" value="Genomic_DNA"/>
</dbReference>
<sequence>MGIKQAPKNTPVWVDETRCKACDMCVSVCPAGVLSMRYDASSTLGAMASVVYEDSCIGCTDCELSCPDFAIFVADKKEFKFAKLTTEAKERSVAIKNNNYRIPKA</sequence>
<evidence type="ECO:0000256" key="2">
    <source>
        <dbReference type="ARBA" id="ARBA00022723"/>
    </source>
</evidence>
<evidence type="ECO:0000256" key="4">
    <source>
        <dbReference type="ARBA" id="ARBA00023014"/>
    </source>
</evidence>
<dbReference type="EMBL" id="NXFY01000004">
    <property type="protein sequence ID" value="PHO18667.1"/>
    <property type="molecule type" value="Genomic_DNA"/>
</dbReference>
<evidence type="ECO:0000259" key="5">
    <source>
        <dbReference type="PROSITE" id="PS51379"/>
    </source>
</evidence>
<evidence type="ECO:0000313" key="8">
    <source>
        <dbReference type="Proteomes" id="UP000221222"/>
    </source>
</evidence>
<accession>A0A2G1DJJ1</accession>
<dbReference type="InterPro" id="IPR017896">
    <property type="entry name" value="4Fe4S_Fe-S-bd"/>
</dbReference>
<dbReference type="Pfam" id="PF13187">
    <property type="entry name" value="Fer4_9"/>
    <property type="match status" value="1"/>
</dbReference>
<dbReference type="InterPro" id="IPR050572">
    <property type="entry name" value="Fe-S_Ferredoxin"/>
</dbReference>
<keyword evidence="6" id="KW-0560">Oxidoreductase</keyword>
<dbReference type="PROSITE" id="PS00198">
    <property type="entry name" value="4FE4S_FER_1"/>
    <property type="match status" value="2"/>
</dbReference>
<dbReference type="PROSITE" id="PS51379">
    <property type="entry name" value="4FE4S_FER_2"/>
    <property type="match status" value="2"/>
</dbReference>
<organism evidence="7 8">
    <name type="scientific">Malaciobacter molluscorum LMG 25693</name>
    <dbReference type="NCBI Taxonomy" id="870501"/>
    <lineage>
        <taxon>Bacteria</taxon>
        <taxon>Pseudomonadati</taxon>
        <taxon>Campylobacterota</taxon>
        <taxon>Epsilonproteobacteria</taxon>
        <taxon>Campylobacterales</taxon>
        <taxon>Arcobacteraceae</taxon>
        <taxon>Malaciobacter</taxon>
    </lineage>
</organism>
<evidence type="ECO:0000256" key="3">
    <source>
        <dbReference type="ARBA" id="ARBA00023004"/>
    </source>
</evidence>
<dbReference type="EC" id="1.2.7.3" evidence="6"/>
<dbReference type="AlphaFoldDB" id="A0A2G1DJJ1"/>
<evidence type="ECO:0000313" key="9">
    <source>
        <dbReference type="Proteomes" id="UP000262712"/>
    </source>
</evidence>
<dbReference type="PANTHER" id="PTHR43687:SF4">
    <property type="entry name" value="BLR5484 PROTEIN"/>
    <property type="match status" value="1"/>
</dbReference>
<feature type="domain" description="4Fe-4S ferredoxin-type" evidence="5">
    <location>
        <begin position="47"/>
        <end position="76"/>
    </location>
</feature>
<gene>
    <name evidence="7" type="primary">oorD</name>
    <name evidence="6" type="ORF">AMOL_1865</name>
    <name evidence="7" type="ORF">CPU12_03635</name>
</gene>
<dbReference type="GO" id="GO:0051539">
    <property type="term" value="F:4 iron, 4 sulfur cluster binding"/>
    <property type="evidence" value="ECO:0007669"/>
    <property type="project" value="UniProtKB-KW"/>
</dbReference>
<dbReference type="KEGG" id="amol:AMOL_1865"/>
<reference evidence="6 9" key="2">
    <citation type="submission" date="2018-08" db="EMBL/GenBank/DDBJ databases">
        <title>Complete genome of the Arcobacter molluscorum type strain LMG 25693.</title>
        <authorList>
            <person name="Miller W.G."/>
            <person name="Yee E."/>
            <person name="Bono J.L."/>
        </authorList>
    </citation>
    <scope>NUCLEOTIDE SEQUENCE [LARGE SCALE GENOMIC DNA]</scope>
    <source>
        <strain evidence="6 9">CECT 7696</strain>
    </source>
</reference>
<dbReference type="RefSeq" id="WP_099341725.1">
    <property type="nucleotide sequence ID" value="NZ_CP032098.1"/>
</dbReference>
<dbReference type="Gene3D" id="3.30.70.20">
    <property type="match status" value="1"/>
</dbReference>
<feature type="domain" description="4Fe-4S ferredoxin-type" evidence="5">
    <location>
        <begin position="10"/>
        <end position="39"/>
    </location>
</feature>